<sequence length="237" mass="26549">MRQYHPMLIPGVMQTTAYAQAVMRSMNGSLPPAEIERRAALRSERGRTWAQRLKESYDGYQGRTAWFVIHLDALRRPVGSRAVQAAQIQRVIELVDQTRAIRVVVLQPPALDDFTAEPYRDGCPGLVGPFVVLDVAGPQRAVFLEHSLATVYTQRPEDVARYSLAWDDLLASSLSPSESRAVLEEEYERQCRMFVTAPTTGHPSSLPHTRRRRSASPSPTLQLEASEYSTASDPTDR</sequence>
<dbReference type="EMBL" id="JAKFHA010000002">
    <property type="protein sequence ID" value="MCF2526935.1"/>
    <property type="molecule type" value="Genomic_DNA"/>
</dbReference>
<comment type="caution">
    <text evidence="3">The sequence shown here is derived from an EMBL/GenBank/DDBJ whole genome shotgun (WGS) entry which is preliminary data.</text>
</comment>
<accession>A0AA41TZ64</accession>
<feature type="region of interest" description="Disordered" evidence="1">
    <location>
        <begin position="196"/>
        <end position="237"/>
    </location>
</feature>
<feature type="domain" description="DUF5753" evidence="2">
    <location>
        <begin position="2"/>
        <end position="185"/>
    </location>
</feature>
<proteinExistence type="predicted"/>
<feature type="compositionally biased region" description="Polar residues" evidence="1">
    <location>
        <begin position="197"/>
        <end position="207"/>
    </location>
</feature>
<dbReference type="Proteomes" id="UP001165378">
    <property type="component" value="Unassembled WGS sequence"/>
</dbReference>
<evidence type="ECO:0000256" key="1">
    <source>
        <dbReference type="SAM" id="MobiDB-lite"/>
    </source>
</evidence>
<dbReference type="AlphaFoldDB" id="A0AA41TZ64"/>
<gene>
    <name evidence="3" type="ORF">LZ495_06845</name>
</gene>
<evidence type="ECO:0000313" key="3">
    <source>
        <dbReference type="EMBL" id="MCF2526935.1"/>
    </source>
</evidence>
<name>A0AA41TZ64_9ACTN</name>
<protein>
    <submittedName>
        <fullName evidence="3">DUF5753 domain-containing protein</fullName>
    </submittedName>
</protein>
<dbReference type="InterPro" id="IPR043917">
    <property type="entry name" value="DUF5753"/>
</dbReference>
<evidence type="ECO:0000259" key="2">
    <source>
        <dbReference type="Pfam" id="PF19054"/>
    </source>
</evidence>
<feature type="compositionally biased region" description="Polar residues" evidence="1">
    <location>
        <begin position="215"/>
        <end position="237"/>
    </location>
</feature>
<organism evidence="3 4">
    <name type="scientific">Yinghuangia soli</name>
    <dbReference type="NCBI Taxonomy" id="2908204"/>
    <lineage>
        <taxon>Bacteria</taxon>
        <taxon>Bacillati</taxon>
        <taxon>Actinomycetota</taxon>
        <taxon>Actinomycetes</taxon>
        <taxon>Kitasatosporales</taxon>
        <taxon>Streptomycetaceae</taxon>
        <taxon>Yinghuangia</taxon>
    </lineage>
</organism>
<reference evidence="3" key="1">
    <citation type="submission" date="2022-01" db="EMBL/GenBank/DDBJ databases">
        <title>Genome-Based Taxonomic Classification of the Phylum Actinobacteria.</title>
        <authorList>
            <person name="Gao Y."/>
        </authorList>
    </citation>
    <scope>NUCLEOTIDE SEQUENCE</scope>
    <source>
        <strain evidence="3">KLBMP 8922</strain>
    </source>
</reference>
<keyword evidence="4" id="KW-1185">Reference proteome</keyword>
<dbReference type="Pfam" id="PF19054">
    <property type="entry name" value="DUF5753"/>
    <property type="match status" value="1"/>
</dbReference>
<evidence type="ECO:0000313" key="4">
    <source>
        <dbReference type="Proteomes" id="UP001165378"/>
    </source>
</evidence>